<feature type="domain" description="F-box" evidence="5">
    <location>
        <begin position="1"/>
        <end position="49"/>
    </location>
</feature>
<protein>
    <submittedName>
        <fullName evidence="6">Ankyrin</fullName>
    </submittedName>
</protein>
<dbReference type="PROSITE" id="PS50297">
    <property type="entry name" value="ANK_REP_REGION"/>
    <property type="match status" value="2"/>
</dbReference>
<dbReference type="AlphaFoldDB" id="A0A317SGD4"/>
<feature type="region of interest" description="Disordered" evidence="4">
    <location>
        <begin position="307"/>
        <end position="349"/>
    </location>
</feature>
<feature type="repeat" description="ANK" evidence="3">
    <location>
        <begin position="117"/>
        <end position="139"/>
    </location>
</feature>
<evidence type="ECO:0000256" key="1">
    <source>
        <dbReference type="ARBA" id="ARBA00022737"/>
    </source>
</evidence>
<dbReference type="SMART" id="SM00248">
    <property type="entry name" value="ANK"/>
    <property type="match status" value="5"/>
</dbReference>
<evidence type="ECO:0000259" key="5">
    <source>
        <dbReference type="PROSITE" id="PS50181"/>
    </source>
</evidence>
<dbReference type="EMBL" id="PYWC01000080">
    <property type="protein sequence ID" value="PWW73432.1"/>
    <property type="molecule type" value="Genomic_DNA"/>
</dbReference>
<proteinExistence type="predicted"/>
<organism evidence="6 7">
    <name type="scientific">Tuber magnatum</name>
    <name type="common">white Piedmont truffle</name>
    <dbReference type="NCBI Taxonomy" id="42249"/>
    <lineage>
        <taxon>Eukaryota</taxon>
        <taxon>Fungi</taxon>
        <taxon>Dikarya</taxon>
        <taxon>Ascomycota</taxon>
        <taxon>Pezizomycotina</taxon>
        <taxon>Pezizomycetes</taxon>
        <taxon>Pezizales</taxon>
        <taxon>Tuberaceae</taxon>
        <taxon>Tuber</taxon>
    </lineage>
</organism>
<dbReference type="PANTHER" id="PTHR24198">
    <property type="entry name" value="ANKYRIN REPEAT AND PROTEIN KINASE DOMAIN-CONTAINING PROTEIN"/>
    <property type="match status" value="1"/>
</dbReference>
<evidence type="ECO:0000256" key="2">
    <source>
        <dbReference type="ARBA" id="ARBA00023043"/>
    </source>
</evidence>
<evidence type="ECO:0000256" key="3">
    <source>
        <dbReference type="PROSITE-ProRule" id="PRU00023"/>
    </source>
</evidence>
<dbReference type="Gene3D" id="1.25.40.20">
    <property type="entry name" value="Ankyrin repeat-containing domain"/>
    <property type="match status" value="2"/>
</dbReference>
<sequence>MSLLNLPNEIILQIAQDQTIRDLRSFLITNRRLARLLNESLIDAVFRDRSAIHGKRLLLQTARTGNAATVAKLLDRQILRFTGDEALLNNAVVTEPGLTVRTLIEAGISLNSKEKKTGDTPLMRAIWNGNESMVRMLLKYRDVNVNCWNDNREAAFHLACVHGNEGMVKAFLEREELEVNVENKFSWRPIHVVVGRGQVGMVKALLADPRLEINVLGHDRWTPLHCAVRRGVDEIVKLLLEDGRLDINATCAPGGNNALAIAIYEGHASIVEILLDDRRIEANISPEAEVWTIRTGQKVERVLRSRGLLNPKRRMASPKPKEESSVSEGKRLKSGEEPMPSVEPQDPVS</sequence>
<evidence type="ECO:0000313" key="6">
    <source>
        <dbReference type="EMBL" id="PWW73432.1"/>
    </source>
</evidence>
<keyword evidence="7" id="KW-1185">Reference proteome</keyword>
<dbReference type="OrthoDB" id="341259at2759"/>
<dbReference type="Pfam" id="PF12796">
    <property type="entry name" value="Ank_2"/>
    <property type="match status" value="2"/>
</dbReference>
<accession>A0A317SGD4</accession>
<dbReference type="PANTHER" id="PTHR24198:SF165">
    <property type="entry name" value="ANKYRIN REPEAT-CONTAINING PROTEIN-RELATED"/>
    <property type="match status" value="1"/>
</dbReference>
<dbReference type="InterPro" id="IPR036770">
    <property type="entry name" value="Ankyrin_rpt-contain_sf"/>
</dbReference>
<dbReference type="STRING" id="42249.A0A317SGD4"/>
<dbReference type="InterPro" id="IPR002110">
    <property type="entry name" value="Ankyrin_rpt"/>
</dbReference>
<evidence type="ECO:0000256" key="4">
    <source>
        <dbReference type="SAM" id="MobiDB-lite"/>
    </source>
</evidence>
<reference evidence="6 7" key="1">
    <citation type="submission" date="2018-03" db="EMBL/GenBank/DDBJ databases">
        <title>Genomes of Pezizomycetes fungi and the evolution of truffles.</title>
        <authorList>
            <person name="Murat C."/>
            <person name="Payen T."/>
            <person name="Noel B."/>
            <person name="Kuo A."/>
            <person name="Martin F.M."/>
        </authorList>
    </citation>
    <scope>NUCLEOTIDE SEQUENCE [LARGE SCALE GENOMIC DNA]</scope>
    <source>
        <strain evidence="6">091103-1</strain>
    </source>
</reference>
<dbReference type="PROSITE" id="PS50088">
    <property type="entry name" value="ANK_REPEAT"/>
    <property type="match status" value="2"/>
</dbReference>
<dbReference type="Proteomes" id="UP000246991">
    <property type="component" value="Unassembled WGS sequence"/>
</dbReference>
<feature type="compositionally biased region" description="Basic and acidic residues" evidence="4">
    <location>
        <begin position="319"/>
        <end position="336"/>
    </location>
</feature>
<keyword evidence="1" id="KW-0677">Repeat</keyword>
<gene>
    <name evidence="6" type="ORF">C7212DRAFT_334113</name>
</gene>
<dbReference type="SUPFAM" id="SSF48403">
    <property type="entry name" value="Ankyrin repeat"/>
    <property type="match status" value="1"/>
</dbReference>
<feature type="repeat" description="ANK" evidence="3">
    <location>
        <begin position="219"/>
        <end position="243"/>
    </location>
</feature>
<evidence type="ECO:0000313" key="7">
    <source>
        <dbReference type="Proteomes" id="UP000246991"/>
    </source>
</evidence>
<dbReference type="PROSITE" id="PS50181">
    <property type="entry name" value="FBOX"/>
    <property type="match status" value="1"/>
</dbReference>
<name>A0A317SGD4_9PEZI</name>
<keyword evidence="2 3" id="KW-0040">ANK repeat</keyword>
<comment type="caution">
    <text evidence="6">The sequence shown here is derived from an EMBL/GenBank/DDBJ whole genome shotgun (WGS) entry which is preliminary data.</text>
</comment>
<dbReference type="InterPro" id="IPR001810">
    <property type="entry name" value="F-box_dom"/>
</dbReference>